<protein>
    <recommendedName>
        <fullName evidence="2">MOSC domain-containing protein</fullName>
    </recommendedName>
</protein>
<dbReference type="EMBL" id="GECZ01025930">
    <property type="protein sequence ID" value="JAS43839.1"/>
    <property type="molecule type" value="Transcribed_RNA"/>
</dbReference>
<sequence>MIMIPVTVGNFCVVVFGTAVVLIAGLLWKRISDRYKREDPPFKWKMVGQVSGLTIYPLKSGRGISVRTAQCATMGILDVENSHLHLQDRMFIVYNSEKNTAVTGLVDARMVLMEAHGDVGNTVRLSFPGQQDFLLYLSSIDTSKVVILNRWWGETVAAVDCGNDVACWLSRTLHSKADLRLGYFSRPTVPLRTVSHGWTKFAKLYTRLRSEYFGAYSYLASYLIVTEESMEDVNNRLDQPVSERCYRANIIVKGSPAYSEDDWDWLRLGDSVLMRGFKPCTRCAVTAIDPDTGKLNPHLEPLRALKRYRQLVSEEERELSGSEPVFGLYAGLHTPGIVRVGDPVYIGTSAK</sequence>
<dbReference type="EMBL" id="GECZ01006421">
    <property type="protein sequence ID" value="JAS63348.1"/>
    <property type="molecule type" value="Transcribed_RNA"/>
</dbReference>
<gene>
    <name evidence="4" type="ORF">g.4827</name>
    <name evidence="3" type="ORF">g.4828</name>
    <name evidence="5" type="ORF">g.4829</name>
</gene>
<dbReference type="AlphaFoldDB" id="A0A1B6G4A1"/>
<dbReference type="Pfam" id="PF03473">
    <property type="entry name" value="MOSC"/>
    <property type="match status" value="1"/>
</dbReference>
<evidence type="ECO:0000313" key="3">
    <source>
        <dbReference type="EMBL" id="JAS43839.1"/>
    </source>
</evidence>
<dbReference type="PROSITE" id="PS51340">
    <property type="entry name" value="MOSC"/>
    <property type="match status" value="1"/>
</dbReference>
<evidence type="ECO:0000259" key="2">
    <source>
        <dbReference type="PROSITE" id="PS51340"/>
    </source>
</evidence>
<dbReference type="GO" id="GO:0030151">
    <property type="term" value="F:molybdenum ion binding"/>
    <property type="evidence" value="ECO:0007669"/>
    <property type="project" value="InterPro"/>
</dbReference>
<feature type="domain" description="MOSC" evidence="2">
    <location>
        <begin position="186"/>
        <end position="347"/>
    </location>
</feature>
<accession>A0A1B6G4A1</accession>
<dbReference type="PANTHER" id="PTHR36930">
    <property type="entry name" value="METAL-SULFUR CLUSTER BIOSYNTHESIS PROTEINS YUAD-RELATED"/>
    <property type="match status" value="1"/>
</dbReference>
<dbReference type="InterPro" id="IPR052716">
    <property type="entry name" value="MOSC_domain"/>
</dbReference>
<organism evidence="4">
    <name type="scientific">Cuerna arida</name>
    <dbReference type="NCBI Taxonomy" id="1464854"/>
    <lineage>
        <taxon>Eukaryota</taxon>
        <taxon>Metazoa</taxon>
        <taxon>Ecdysozoa</taxon>
        <taxon>Arthropoda</taxon>
        <taxon>Hexapoda</taxon>
        <taxon>Insecta</taxon>
        <taxon>Pterygota</taxon>
        <taxon>Neoptera</taxon>
        <taxon>Paraneoptera</taxon>
        <taxon>Hemiptera</taxon>
        <taxon>Auchenorrhyncha</taxon>
        <taxon>Membracoidea</taxon>
        <taxon>Cicadellidae</taxon>
        <taxon>Cicadellinae</taxon>
        <taxon>Proconiini</taxon>
        <taxon>Cuerna</taxon>
    </lineage>
</organism>
<evidence type="ECO:0000313" key="4">
    <source>
        <dbReference type="EMBL" id="JAS57264.1"/>
    </source>
</evidence>
<keyword evidence="1" id="KW-0472">Membrane</keyword>
<dbReference type="InterPro" id="IPR005303">
    <property type="entry name" value="MOCOS_middle"/>
</dbReference>
<keyword evidence="1" id="KW-1133">Transmembrane helix</keyword>
<reference evidence="4" key="1">
    <citation type="submission" date="2015-11" db="EMBL/GenBank/DDBJ databases">
        <title>De novo transcriptome assembly of four potential Pierce s Disease insect vectors from Arizona vineyards.</title>
        <authorList>
            <person name="Tassone E.E."/>
        </authorList>
    </citation>
    <scope>NUCLEOTIDE SEQUENCE</scope>
</reference>
<evidence type="ECO:0000313" key="5">
    <source>
        <dbReference type="EMBL" id="JAS63348.1"/>
    </source>
</evidence>
<proteinExistence type="predicted"/>
<evidence type="ECO:0000256" key="1">
    <source>
        <dbReference type="SAM" id="Phobius"/>
    </source>
</evidence>
<keyword evidence="1" id="KW-0812">Transmembrane</keyword>
<dbReference type="GO" id="GO:0030170">
    <property type="term" value="F:pyridoxal phosphate binding"/>
    <property type="evidence" value="ECO:0007669"/>
    <property type="project" value="InterPro"/>
</dbReference>
<dbReference type="SUPFAM" id="SSF141673">
    <property type="entry name" value="MOSC N-terminal domain-like"/>
    <property type="match status" value="1"/>
</dbReference>
<name>A0A1B6G4A1_9HEMI</name>
<dbReference type="InterPro" id="IPR005302">
    <property type="entry name" value="MoCF_Sase_C"/>
</dbReference>
<feature type="transmembrane region" description="Helical" evidence="1">
    <location>
        <begin position="6"/>
        <end position="28"/>
    </location>
</feature>
<dbReference type="SUPFAM" id="SSF50800">
    <property type="entry name" value="PK beta-barrel domain-like"/>
    <property type="match status" value="1"/>
</dbReference>
<dbReference type="PANTHER" id="PTHR36930:SF1">
    <property type="entry name" value="MOSC DOMAIN-CONTAINING PROTEIN"/>
    <property type="match status" value="1"/>
</dbReference>
<dbReference type="InterPro" id="IPR011037">
    <property type="entry name" value="Pyrv_Knase-like_insert_dom_sf"/>
</dbReference>
<dbReference type="Pfam" id="PF03476">
    <property type="entry name" value="MOSC_N"/>
    <property type="match status" value="1"/>
</dbReference>
<dbReference type="GO" id="GO:0003824">
    <property type="term" value="F:catalytic activity"/>
    <property type="evidence" value="ECO:0007669"/>
    <property type="project" value="InterPro"/>
</dbReference>
<dbReference type="EMBL" id="GECZ01012505">
    <property type="protein sequence ID" value="JAS57264.1"/>
    <property type="molecule type" value="Transcribed_RNA"/>
</dbReference>